<reference evidence="2 3" key="1">
    <citation type="journal article" date="2017" name="Nat. Commun.">
        <title>Genome assembly with in vitro proximity ligation data and whole-genome triplication in lettuce.</title>
        <authorList>
            <person name="Reyes-Chin-Wo S."/>
            <person name="Wang Z."/>
            <person name="Yang X."/>
            <person name="Kozik A."/>
            <person name="Arikit S."/>
            <person name="Song C."/>
            <person name="Xia L."/>
            <person name="Froenicke L."/>
            <person name="Lavelle D.O."/>
            <person name="Truco M.J."/>
            <person name="Xia R."/>
            <person name="Zhu S."/>
            <person name="Xu C."/>
            <person name="Xu H."/>
            <person name="Xu X."/>
            <person name="Cox K."/>
            <person name="Korf I."/>
            <person name="Meyers B.C."/>
            <person name="Michelmore R.W."/>
        </authorList>
    </citation>
    <scope>NUCLEOTIDE SEQUENCE [LARGE SCALE GENOMIC DNA]</scope>
    <source>
        <strain evidence="3">cv. Salinas</strain>
        <tissue evidence="2">Seedlings</tissue>
    </source>
</reference>
<organism evidence="2 3">
    <name type="scientific">Lactuca sativa</name>
    <name type="common">Garden lettuce</name>
    <dbReference type="NCBI Taxonomy" id="4236"/>
    <lineage>
        <taxon>Eukaryota</taxon>
        <taxon>Viridiplantae</taxon>
        <taxon>Streptophyta</taxon>
        <taxon>Embryophyta</taxon>
        <taxon>Tracheophyta</taxon>
        <taxon>Spermatophyta</taxon>
        <taxon>Magnoliopsida</taxon>
        <taxon>eudicotyledons</taxon>
        <taxon>Gunneridae</taxon>
        <taxon>Pentapetalae</taxon>
        <taxon>asterids</taxon>
        <taxon>campanulids</taxon>
        <taxon>Asterales</taxon>
        <taxon>Asteraceae</taxon>
        <taxon>Cichorioideae</taxon>
        <taxon>Cichorieae</taxon>
        <taxon>Lactucinae</taxon>
        <taxon>Lactuca</taxon>
    </lineage>
</organism>
<feature type="domain" description="F-box/LRR-repeat protein 15/At3g58940/PEG3-like LRR" evidence="1">
    <location>
        <begin position="107"/>
        <end position="246"/>
    </location>
</feature>
<evidence type="ECO:0000313" key="2">
    <source>
        <dbReference type="EMBL" id="KAJ0197997.1"/>
    </source>
</evidence>
<name>A0A9R1V3T0_LACSA</name>
<dbReference type="EMBL" id="NBSK02000007">
    <property type="protein sequence ID" value="KAJ0197997.1"/>
    <property type="molecule type" value="Genomic_DNA"/>
</dbReference>
<dbReference type="InterPro" id="IPR036047">
    <property type="entry name" value="F-box-like_dom_sf"/>
</dbReference>
<sequence length="316" mass="36221">MVEERNQPKMDAKAKRMKFQETVGKGEEDRISVLPDSLNLEIISRLPSIKSAVRTGILSKRWKHIWTLLPALSFYHKDENLKWSEFVSMVNKTLTRRGILKLKKFKVCNVEKLGLSIRHLYLKRKFVVDKLFCNNSSFTDLNLDSCIFNSIGAISWKNLRSLFISNGKLDDDSIENILSGSPLLETLELYDCYGYSRLDITSKTVKNLVLDGYIVPEDYNDAGNFTNIVTINAPNILSLTIHGELLLWKVLLVNVSSLIEANLDYTRTRQYKTSLYEADEDMLKGFILNLRHVKELKIGELCSKVNFLLLSNLCLC</sequence>
<dbReference type="AlphaFoldDB" id="A0A9R1V3T0"/>
<dbReference type="Proteomes" id="UP000235145">
    <property type="component" value="Unassembled WGS sequence"/>
</dbReference>
<comment type="caution">
    <text evidence="2">The sequence shown here is derived from an EMBL/GenBank/DDBJ whole genome shotgun (WGS) entry which is preliminary data.</text>
</comment>
<dbReference type="Gene3D" id="3.80.10.10">
    <property type="entry name" value="Ribonuclease Inhibitor"/>
    <property type="match status" value="1"/>
</dbReference>
<dbReference type="SUPFAM" id="SSF52058">
    <property type="entry name" value="L domain-like"/>
    <property type="match status" value="1"/>
</dbReference>
<dbReference type="InterPro" id="IPR032675">
    <property type="entry name" value="LRR_dom_sf"/>
</dbReference>
<dbReference type="InterPro" id="IPR055411">
    <property type="entry name" value="LRR_FXL15/At3g58940/PEG3-like"/>
</dbReference>
<dbReference type="PANTHER" id="PTHR32212">
    <property type="entry name" value="CYCLIN-LIKE F-BOX"/>
    <property type="match status" value="1"/>
</dbReference>
<dbReference type="PANTHER" id="PTHR32212:SF467">
    <property type="entry name" value="LEUCINE-RICH REPEAT DOMAIN SUPERFAMILY, F-BOX-LIKE DOMAIN SUPERFAMILY"/>
    <property type="match status" value="1"/>
</dbReference>
<dbReference type="Pfam" id="PF24758">
    <property type="entry name" value="LRR_At5g56370"/>
    <property type="match status" value="1"/>
</dbReference>
<proteinExistence type="predicted"/>
<evidence type="ECO:0000313" key="3">
    <source>
        <dbReference type="Proteomes" id="UP000235145"/>
    </source>
</evidence>
<gene>
    <name evidence="2" type="ORF">LSAT_V11C700351330</name>
</gene>
<dbReference type="SUPFAM" id="SSF81383">
    <property type="entry name" value="F-box domain"/>
    <property type="match status" value="1"/>
</dbReference>
<accession>A0A9R1V3T0</accession>
<protein>
    <recommendedName>
        <fullName evidence="1">F-box/LRR-repeat protein 15/At3g58940/PEG3-like LRR domain-containing protein</fullName>
    </recommendedName>
</protein>
<keyword evidence="3" id="KW-1185">Reference proteome</keyword>
<evidence type="ECO:0000259" key="1">
    <source>
        <dbReference type="Pfam" id="PF24758"/>
    </source>
</evidence>